<proteinExistence type="inferred from homology"/>
<evidence type="ECO:0000256" key="3">
    <source>
        <dbReference type="ARBA" id="ARBA00022801"/>
    </source>
</evidence>
<dbReference type="InterPro" id="IPR001279">
    <property type="entry name" value="Metallo-B-lactamas"/>
</dbReference>
<dbReference type="Pfam" id="PF00753">
    <property type="entry name" value="Lactamase_B"/>
    <property type="match status" value="1"/>
</dbReference>
<keyword evidence="4" id="KW-0862">Zinc</keyword>
<keyword evidence="2" id="KW-0479">Metal-binding</keyword>
<reference evidence="6 7" key="1">
    <citation type="submission" date="2015-04" db="EMBL/GenBank/DDBJ databases">
        <authorList>
            <person name="Syromyatnikov M.Y."/>
            <person name="Popov V.N."/>
        </authorList>
    </citation>
    <scope>NUCLEOTIDE SEQUENCE [LARGE SCALE GENOMIC DNA]</scope>
    <source>
        <strain evidence="6">WF-38-12</strain>
    </source>
</reference>
<evidence type="ECO:0000313" key="7">
    <source>
        <dbReference type="Proteomes" id="UP000054383"/>
    </source>
</evidence>
<dbReference type="GO" id="GO:0016787">
    <property type="term" value="F:hydrolase activity"/>
    <property type="evidence" value="ECO:0007669"/>
    <property type="project" value="UniProtKB-KW"/>
</dbReference>
<evidence type="ECO:0000256" key="1">
    <source>
        <dbReference type="ARBA" id="ARBA00007749"/>
    </source>
</evidence>
<dbReference type="InterPro" id="IPR036866">
    <property type="entry name" value="RibonucZ/Hydroxyglut_hydro"/>
</dbReference>
<dbReference type="SUPFAM" id="SSF56281">
    <property type="entry name" value="Metallo-hydrolase/oxidoreductase"/>
    <property type="match status" value="1"/>
</dbReference>
<keyword evidence="3" id="KW-0378">Hydrolase</keyword>
<evidence type="ECO:0000256" key="4">
    <source>
        <dbReference type="ARBA" id="ARBA00022833"/>
    </source>
</evidence>
<evidence type="ECO:0000259" key="5">
    <source>
        <dbReference type="Pfam" id="PF00753"/>
    </source>
</evidence>
<dbReference type="AlphaFoldDB" id="A0A0U1LM03"/>
<sequence length="363" mass="40145">MSKSPGAMPDLAIPPSQNVVDVSVIDSTANVQVDLGFFVKDPMPDHGTRQCPSYVFLIENNAGKKAVFDLGLRPDTESFPPIIRKGVNQLSMHAEKNIATILQEDGRVGLYEIGSIILSHWHPDHIGDPSTFPSTTELVVGPGFRNAFLPGYPTDPTGLILESDYTGRQLREINFETGLRIGQFRAMDFFSDGSFYLLDSPGHAVGHMCALARTTPSTFIFIGSDSCHHCGALRPNKYLPLPELISPSPFSNPPHLQGTVCPGALVEVIHPKRSRSEPFYSRLEHAEGRDVTEAEATISKMFSFDASEDVFVMIAHDKSLPGVIEFFPKKANEWKEKGWKEASRWRFLEDFRLSAVNVSTPSE</sequence>
<dbReference type="EMBL" id="CVMT01000001">
    <property type="protein sequence ID" value="CRG84048.1"/>
    <property type="molecule type" value="Genomic_DNA"/>
</dbReference>
<gene>
    <name evidence="6" type="ORF">PISL3812_01389</name>
</gene>
<name>A0A0U1LM03_TALIS</name>
<dbReference type="Proteomes" id="UP000054383">
    <property type="component" value="Unassembled WGS sequence"/>
</dbReference>
<feature type="domain" description="Metallo-beta-lactamase" evidence="5">
    <location>
        <begin position="50"/>
        <end position="136"/>
    </location>
</feature>
<dbReference type="CDD" id="cd07730">
    <property type="entry name" value="metallo-hydrolase-like_MBL-fold"/>
    <property type="match status" value="1"/>
</dbReference>
<dbReference type="PANTHER" id="PTHR42978">
    <property type="entry name" value="QUORUM-QUENCHING LACTONASE YTNP-RELATED-RELATED"/>
    <property type="match status" value="1"/>
</dbReference>
<evidence type="ECO:0000313" key="6">
    <source>
        <dbReference type="EMBL" id="CRG84048.1"/>
    </source>
</evidence>
<dbReference type="OMA" id="NIFPVMA"/>
<evidence type="ECO:0000256" key="2">
    <source>
        <dbReference type="ARBA" id="ARBA00022723"/>
    </source>
</evidence>
<dbReference type="OrthoDB" id="10250730at2759"/>
<dbReference type="STRING" id="28573.A0A0U1LM03"/>
<keyword evidence="7" id="KW-1185">Reference proteome</keyword>
<dbReference type="InterPro" id="IPR051013">
    <property type="entry name" value="MBL_superfamily_lactonases"/>
</dbReference>
<protein>
    <recommendedName>
        <fullName evidence="5">Metallo-beta-lactamase domain-containing protein</fullName>
    </recommendedName>
</protein>
<dbReference type="PANTHER" id="PTHR42978:SF5">
    <property type="entry name" value="METALLO-BETA-LACTAMASE DOMAIN-CONTAINING PROTEIN"/>
    <property type="match status" value="1"/>
</dbReference>
<dbReference type="GO" id="GO:0046872">
    <property type="term" value="F:metal ion binding"/>
    <property type="evidence" value="ECO:0007669"/>
    <property type="project" value="UniProtKB-KW"/>
</dbReference>
<organism evidence="6 7">
    <name type="scientific">Talaromyces islandicus</name>
    <name type="common">Penicillium islandicum</name>
    <dbReference type="NCBI Taxonomy" id="28573"/>
    <lineage>
        <taxon>Eukaryota</taxon>
        <taxon>Fungi</taxon>
        <taxon>Dikarya</taxon>
        <taxon>Ascomycota</taxon>
        <taxon>Pezizomycotina</taxon>
        <taxon>Eurotiomycetes</taxon>
        <taxon>Eurotiomycetidae</taxon>
        <taxon>Eurotiales</taxon>
        <taxon>Trichocomaceae</taxon>
        <taxon>Talaromyces</taxon>
        <taxon>Talaromyces sect. Islandici</taxon>
    </lineage>
</organism>
<dbReference type="Gene3D" id="3.60.15.10">
    <property type="entry name" value="Ribonuclease Z/Hydroxyacylglutathione hydrolase-like"/>
    <property type="match status" value="1"/>
</dbReference>
<comment type="similarity">
    <text evidence="1">Belongs to the metallo-beta-lactamase superfamily.</text>
</comment>
<accession>A0A0U1LM03</accession>